<sequence>MTRTPENRKHINRQTKVSFSQRNPFDNSSTMFEPFENVTDFYEGLIVWCDPACYETDSSIPYDRRKSRELRPCLVVSVNSITRTFQAARLSATLPADPSHWVRIDSPPPITWKLNDAWIWVGPPPTITMIFNNAKVMHRELSPSECVAAVFRFWQPASKQGCIL</sequence>
<organism evidence="2 3">
    <name type="scientific">Mycena metata</name>
    <dbReference type="NCBI Taxonomy" id="1033252"/>
    <lineage>
        <taxon>Eukaryota</taxon>
        <taxon>Fungi</taxon>
        <taxon>Dikarya</taxon>
        <taxon>Basidiomycota</taxon>
        <taxon>Agaricomycotina</taxon>
        <taxon>Agaricomycetes</taxon>
        <taxon>Agaricomycetidae</taxon>
        <taxon>Agaricales</taxon>
        <taxon>Marasmiineae</taxon>
        <taxon>Mycenaceae</taxon>
        <taxon>Mycena</taxon>
    </lineage>
</organism>
<gene>
    <name evidence="2" type="ORF">B0H16DRAFT_1612309</name>
</gene>
<name>A0AAD7MH08_9AGAR</name>
<evidence type="ECO:0000313" key="2">
    <source>
        <dbReference type="EMBL" id="KAJ7717008.1"/>
    </source>
</evidence>
<evidence type="ECO:0000313" key="3">
    <source>
        <dbReference type="Proteomes" id="UP001215598"/>
    </source>
</evidence>
<protein>
    <submittedName>
        <fullName evidence="2">Uncharacterized protein</fullName>
    </submittedName>
</protein>
<reference evidence="2" key="1">
    <citation type="submission" date="2023-03" db="EMBL/GenBank/DDBJ databases">
        <title>Massive genome expansion in bonnet fungi (Mycena s.s.) driven by repeated elements and novel gene families across ecological guilds.</title>
        <authorList>
            <consortium name="Lawrence Berkeley National Laboratory"/>
            <person name="Harder C.B."/>
            <person name="Miyauchi S."/>
            <person name="Viragh M."/>
            <person name="Kuo A."/>
            <person name="Thoen E."/>
            <person name="Andreopoulos B."/>
            <person name="Lu D."/>
            <person name="Skrede I."/>
            <person name="Drula E."/>
            <person name="Henrissat B."/>
            <person name="Morin E."/>
            <person name="Kohler A."/>
            <person name="Barry K."/>
            <person name="LaButti K."/>
            <person name="Morin E."/>
            <person name="Salamov A."/>
            <person name="Lipzen A."/>
            <person name="Mereny Z."/>
            <person name="Hegedus B."/>
            <person name="Baldrian P."/>
            <person name="Stursova M."/>
            <person name="Weitz H."/>
            <person name="Taylor A."/>
            <person name="Grigoriev I.V."/>
            <person name="Nagy L.G."/>
            <person name="Martin F."/>
            <person name="Kauserud H."/>
        </authorList>
    </citation>
    <scope>NUCLEOTIDE SEQUENCE</scope>
    <source>
        <strain evidence="2">CBHHK182m</strain>
    </source>
</reference>
<evidence type="ECO:0000256" key="1">
    <source>
        <dbReference type="SAM" id="MobiDB-lite"/>
    </source>
</evidence>
<dbReference type="Proteomes" id="UP001215598">
    <property type="component" value="Unassembled WGS sequence"/>
</dbReference>
<comment type="caution">
    <text evidence="2">The sequence shown here is derived from an EMBL/GenBank/DDBJ whole genome shotgun (WGS) entry which is preliminary data.</text>
</comment>
<dbReference type="AlphaFoldDB" id="A0AAD7MH08"/>
<dbReference type="EMBL" id="JARKIB010000283">
    <property type="protein sequence ID" value="KAJ7717008.1"/>
    <property type="molecule type" value="Genomic_DNA"/>
</dbReference>
<accession>A0AAD7MH08</accession>
<feature type="region of interest" description="Disordered" evidence="1">
    <location>
        <begin position="1"/>
        <end position="22"/>
    </location>
</feature>
<keyword evidence="3" id="KW-1185">Reference proteome</keyword>
<proteinExistence type="predicted"/>